<keyword evidence="3" id="KW-1185">Reference proteome</keyword>
<organism evidence="2 3">
    <name type="scientific">Dyella nitratireducens</name>
    <dbReference type="NCBI Taxonomy" id="1849580"/>
    <lineage>
        <taxon>Bacteria</taxon>
        <taxon>Pseudomonadati</taxon>
        <taxon>Pseudomonadota</taxon>
        <taxon>Gammaproteobacteria</taxon>
        <taxon>Lysobacterales</taxon>
        <taxon>Rhodanobacteraceae</taxon>
        <taxon>Dyella</taxon>
    </lineage>
</organism>
<evidence type="ECO:0000313" key="2">
    <source>
        <dbReference type="EMBL" id="GGA28728.1"/>
    </source>
</evidence>
<dbReference type="InterPro" id="IPR025319">
    <property type="entry name" value="DUF4224"/>
</dbReference>
<dbReference type="RefSeq" id="WP_188793781.1">
    <property type="nucleotide sequence ID" value="NZ_BMJA01000001.1"/>
</dbReference>
<protein>
    <recommendedName>
        <fullName evidence="1">DUF4224 domain-containing protein</fullName>
    </recommendedName>
</protein>
<sequence length="70" mass="7985">MSLCLYCDELAEVTRTRLKRKQVEFLVRNGIRHYVDAHGWPVVTRAAIGIGSEVETKIAPKPWHPNKAID</sequence>
<proteinExistence type="predicted"/>
<name>A0ABQ1FUS4_9GAMM</name>
<reference evidence="3" key="1">
    <citation type="journal article" date="2019" name="Int. J. Syst. Evol. Microbiol.">
        <title>The Global Catalogue of Microorganisms (GCM) 10K type strain sequencing project: providing services to taxonomists for standard genome sequencing and annotation.</title>
        <authorList>
            <consortium name="The Broad Institute Genomics Platform"/>
            <consortium name="The Broad Institute Genome Sequencing Center for Infectious Disease"/>
            <person name="Wu L."/>
            <person name="Ma J."/>
        </authorList>
    </citation>
    <scope>NUCLEOTIDE SEQUENCE [LARGE SCALE GENOMIC DNA]</scope>
    <source>
        <strain evidence="3">CGMCC 1.15439</strain>
    </source>
</reference>
<evidence type="ECO:0000259" key="1">
    <source>
        <dbReference type="Pfam" id="PF13986"/>
    </source>
</evidence>
<feature type="domain" description="DUF4224" evidence="1">
    <location>
        <begin position="8"/>
        <end position="48"/>
    </location>
</feature>
<comment type="caution">
    <text evidence="2">The sequence shown here is derived from an EMBL/GenBank/DDBJ whole genome shotgun (WGS) entry which is preliminary data.</text>
</comment>
<dbReference type="EMBL" id="BMJA01000001">
    <property type="protein sequence ID" value="GGA28728.1"/>
    <property type="molecule type" value="Genomic_DNA"/>
</dbReference>
<evidence type="ECO:0000313" key="3">
    <source>
        <dbReference type="Proteomes" id="UP000620046"/>
    </source>
</evidence>
<dbReference type="Proteomes" id="UP000620046">
    <property type="component" value="Unassembled WGS sequence"/>
</dbReference>
<accession>A0ABQ1FUS4</accession>
<dbReference type="Pfam" id="PF13986">
    <property type="entry name" value="DUF4224"/>
    <property type="match status" value="1"/>
</dbReference>
<gene>
    <name evidence="2" type="ORF">GCM10010981_16930</name>
</gene>